<dbReference type="PANTHER" id="PTHR46458">
    <property type="entry name" value="BLR2807 PROTEIN"/>
    <property type="match status" value="1"/>
</dbReference>
<evidence type="ECO:0000256" key="4">
    <source>
        <dbReference type="RuleBase" id="RU000356"/>
    </source>
</evidence>
<dbReference type="InterPro" id="IPR000971">
    <property type="entry name" value="Globin"/>
</dbReference>
<evidence type="ECO:0000256" key="2">
    <source>
        <dbReference type="ARBA" id="ARBA00022723"/>
    </source>
</evidence>
<keyword evidence="4" id="KW-0813">Transport</keyword>
<evidence type="ECO:0000313" key="7">
    <source>
        <dbReference type="Proteomes" id="UP001231518"/>
    </source>
</evidence>
<dbReference type="GO" id="GO:0005344">
    <property type="term" value="F:oxygen carrier activity"/>
    <property type="evidence" value="ECO:0007669"/>
    <property type="project" value="UniProtKB-KW"/>
</dbReference>
<name>A0AAD7YN11_MYTSE</name>
<feature type="domain" description="Globin" evidence="5">
    <location>
        <begin position="147"/>
        <end position="291"/>
    </location>
</feature>
<comment type="similarity">
    <text evidence="4">Belongs to the globin family.</text>
</comment>
<dbReference type="Proteomes" id="UP001231518">
    <property type="component" value="Chromosome 3"/>
</dbReference>
<evidence type="ECO:0000256" key="3">
    <source>
        <dbReference type="ARBA" id="ARBA00023004"/>
    </source>
</evidence>
<dbReference type="GO" id="GO:0019825">
    <property type="term" value="F:oxygen binding"/>
    <property type="evidence" value="ECO:0007669"/>
    <property type="project" value="InterPro"/>
</dbReference>
<keyword evidence="4" id="KW-0561">Oxygen transport</keyword>
<evidence type="ECO:0000259" key="5">
    <source>
        <dbReference type="PROSITE" id="PS01033"/>
    </source>
</evidence>
<sequence length="302" mass="35128">MIEMGDMNDRSINESWNELAECIRHAAKEILGETRGKGTIDRDTWWWTTEIQNVLKEKKRKFKEWQRVDPDNGSLKAEKKSEYDRLKKEAKKAVALAKAEAQDKLYDSLDSPAGQKELYRLARTRERKVREVYQDKWTLYQLNNAKCLSDELHACLAINTRAKMRSYQEYVGLFEENEDLLHLFEKFGELKTAEAQMSSEELAEHATKVMHTLDEGIKGLGDIDTFFAYIRHVGATHHQVPGFKAENFWKIEQPFLQAAQTTLGERYTPNIETIYKKTIRFILENLVKGYEDAKVENGKPQS</sequence>
<keyword evidence="7" id="KW-1185">Reference proteome</keyword>
<organism evidence="6 7">
    <name type="scientific">Mythimna separata</name>
    <name type="common">Oriental armyworm</name>
    <name type="synonym">Pseudaletia separata</name>
    <dbReference type="NCBI Taxonomy" id="271217"/>
    <lineage>
        <taxon>Eukaryota</taxon>
        <taxon>Metazoa</taxon>
        <taxon>Ecdysozoa</taxon>
        <taxon>Arthropoda</taxon>
        <taxon>Hexapoda</taxon>
        <taxon>Insecta</taxon>
        <taxon>Pterygota</taxon>
        <taxon>Neoptera</taxon>
        <taxon>Endopterygota</taxon>
        <taxon>Lepidoptera</taxon>
        <taxon>Glossata</taxon>
        <taxon>Ditrysia</taxon>
        <taxon>Noctuoidea</taxon>
        <taxon>Noctuidae</taxon>
        <taxon>Noctuinae</taxon>
        <taxon>Hadenini</taxon>
        <taxon>Mythimna</taxon>
    </lineage>
</organism>
<comment type="caution">
    <text evidence="6">The sequence shown here is derived from an EMBL/GenBank/DDBJ whole genome shotgun (WGS) entry which is preliminary data.</text>
</comment>
<dbReference type="Pfam" id="PF00042">
    <property type="entry name" value="Globin"/>
    <property type="match status" value="1"/>
</dbReference>
<protein>
    <recommendedName>
        <fullName evidence="5">Globin domain-containing protein</fullName>
    </recommendedName>
</protein>
<dbReference type="Gene3D" id="1.10.490.10">
    <property type="entry name" value="Globins"/>
    <property type="match status" value="1"/>
</dbReference>
<dbReference type="InterPro" id="IPR012292">
    <property type="entry name" value="Globin/Proto"/>
</dbReference>
<dbReference type="InterPro" id="IPR050532">
    <property type="entry name" value="Globin-like_OT"/>
</dbReference>
<dbReference type="AlphaFoldDB" id="A0AAD7YN11"/>
<evidence type="ECO:0000313" key="6">
    <source>
        <dbReference type="EMBL" id="KAJ8720409.1"/>
    </source>
</evidence>
<proteinExistence type="inferred from homology"/>
<dbReference type="PROSITE" id="PS01033">
    <property type="entry name" value="GLOBIN"/>
    <property type="match status" value="1"/>
</dbReference>
<dbReference type="InterPro" id="IPR009050">
    <property type="entry name" value="Globin-like_sf"/>
</dbReference>
<keyword evidence="2" id="KW-0479">Metal-binding</keyword>
<accession>A0AAD7YN11</accession>
<dbReference type="SUPFAM" id="SSF46458">
    <property type="entry name" value="Globin-like"/>
    <property type="match status" value="1"/>
</dbReference>
<dbReference type="GO" id="GO:0046872">
    <property type="term" value="F:metal ion binding"/>
    <property type="evidence" value="ECO:0007669"/>
    <property type="project" value="UniProtKB-KW"/>
</dbReference>
<gene>
    <name evidence="6" type="ORF">PYW07_012452</name>
</gene>
<evidence type="ECO:0000256" key="1">
    <source>
        <dbReference type="ARBA" id="ARBA00022617"/>
    </source>
</evidence>
<keyword evidence="3" id="KW-0408">Iron</keyword>
<dbReference type="EMBL" id="JARGEI010000014">
    <property type="protein sequence ID" value="KAJ8720409.1"/>
    <property type="molecule type" value="Genomic_DNA"/>
</dbReference>
<keyword evidence="1 4" id="KW-0349">Heme</keyword>
<reference evidence="6" key="1">
    <citation type="submission" date="2023-03" db="EMBL/GenBank/DDBJ databases">
        <title>Chromosome-level genomes of two armyworms, Mythimna separata and Mythimna loreyi, provide insights into the biosynthesis and reception of sex pheromones.</title>
        <authorList>
            <person name="Zhao H."/>
        </authorList>
    </citation>
    <scope>NUCLEOTIDE SEQUENCE</scope>
    <source>
        <strain evidence="6">BeijingLab</strain>
        <tissue evidence="6">Pupa</tissue>
    </source>
</reference>
<dbReference type="GO" id="GO:0020037">
    <property type="term" value="F:heme binding"/>
    <property type="evidence" value="ECO:0007669"/>
    <property type="project" value="InterPro"/>
</dbReference>
<dbReference type="PANTHER" id="PTHR46458:SF5">
    <property type="entry name" value="GLOBIN FAMILY PROFILE DOMAIN-CONTAINING PROTEIN"/>
    <property type="match status" value="1"/>
</dbReference>